<evidence type="ECO:0000256" key="4">
    <source>
        <dbReference type="SAM" id="MobiDB-lite"/>
    </source>
</evidence>
<dbReference type="AlphaFoldDB" id="A0A4R1L5V0"/>
<dbReference type="SMART" id="SM00354">
    <property type="entry name" value="HTH_LACI"/>
    <property type="match status" value="1"/>
</dbReference>
<dbReference type="Proteomes" id="UP000295210">
    <property type="component" value="Unassembled WGS sequence"/>
</dbReference>
<dbReference type="InterPro" id="IPR000843">
    <property type="entry name" value="HTH_LacI"/>
</dbReference>
<dbReference type="PANTHER" id="PTHR30146">
    <property type="entry name" value="LACI-RELATED TRANSCRIPTIONAL REPRESSOR"/>
    <property type="match status" value="1"/>
</dbReference>
<dbReference type="InterPro" id="IPR046335">
    <property type="entry name" value="LacI/GalR-like_sensor"/>
</dbReference>
<dbReference type="PANTHER" id="PTHR30146:SF109">
    <property type="entry name" value="HTH-TYPE TRANSCRIPTIONAL REGULATOR GALS"/>
    <property type="match status" value="1"/>
</dbReference>
<name>A0A4R1L5V0_9BACT</name>
<feature type="region of interest" description="Disordered" evidence="4">
    <location>
        <begin position="1"/>
        <end position="23"/>
    </location>
</feature>
<organism evidence="6 7">
    <name type="scientific">Acidipila rosea</name>
    <dbReference type="NCBI Taxonomy" id="768535"/>
    <lineage>
        <taxon>Bacteria</taxon>
        <taxon>Pseudomonadati</taxon>
        <taxon>Acidobacteriota</taxon>
        <taxon>Terriglobia</taxon>
        <taxon>Terriglobales</taxon>
        <taxon>Acidobacteriaceae</taxon>
        <taxon>Acidipila</taxon>
    </lineage>
</organism>
<dbReference type="CDD" id="cd06267">
    <property type="entry name" value="PBP1_LacI_sugar_binding-like"/>
    <property type="match status" value="1"/>
</dbReference>
<dbReference type="GO" id="GO:0003700">
    <property type="term" value="F:DNA-binding transcription factor activity"/>
    <property type="evidence" value="ECO:0007669"/>
    <property type="project" value="TreeGrafter"/>
</dbReference>
<keyword evidence="1" id="KW-0805">Transcription regulation</keyword>
<dbReference type="InterPro" id="IPR010982">
    <property type="entry name" value="Lambda_DNA-bd_dom_sf"/>
</dbReference>
<sequence length="373" mass="41860">MPRRTKTTAPDEEPEEKKSPFLPGRPISLRTLGDYLDLSPATISLVLNNAPGVKSIPQETRDRVTAAAKKFDYRPSFFARSLRRRQSFSIGVLVPELSDGYSVLVMNGIEEVLIEEGYFYLTASHRRKADLIEEYPRMLMDRAVEGFIAIDTALQHSLPIPVVAVAGHRRLEGVTSITLDHHRAAELSLRHLHQLGHRNIAFMRGQTFSSDSDDRWKSLMAVARDLQLVVKPELVVQLQMNLSSPELGYPVVQQLLSHKQPFTALISFNDIAAIGAIRAFRDYGMRVPEDVSVVGFDDIQAAAYHNPSLTTIRQPLHNMGMTAARLLLQRLQMERGESKREAPDQVTIVPELIIRESTCPPTAGKRVRASRVR</sequence>
<comment type="caution">
    <text evidence="6">The sequence shown here is derived from an EMBL/GenBank/DDBJ whole genome shotgun (WGS) entry which is preliminary data.</text>
</comment>
<keyword evidence="3" id="KW-0804">Transcription</keyword>
<dbReference type="OrthoDB" id="110416at2"/>
<dbReference type="Pfam" id="PF00356">
    <property type="entry name" value="LacI"/>
    <property type="match status" value="1"/>
</dbReference>
<dbReference type="CDD" id="cd01392">
    <property type="entry name" value="HTH_LacI"/>
    <property type="match status" value="1"/>
</dbReference>
<keyword evidence="2" id="KW-0238">DNA-binding</keyword>
<evidence type="ECO:0000256" key="1">
    <source>
        <dbReference type="ARBA" id="ARBA00023015"/>
    </source>
</evidence>
<feature type="domain" description="HTH lacI-type" evidence="5">
    <location>
        <begin position="39"/>
        <end position="84"/>
    </location>
</feature>
<dbReference type="InterPro" id="IPR028082">
    <property type="entry name" value="Peripla_BP_I"/>
</dbReference>
<protein>
    <submittedName>
        <fullName evidence="6">LacI family transcriptional regulator</fullName>
    </submittedName>
</protein>
<dbReference type="SUPFAM" id="SSF53822">
    <property type="entry name" value="Periplasmic binding protein-like I"/>
    <property type="match status" value="1"/>
</dbReference>
<dbReference type="RefSeq" id="WP_131993150.1">
    <property type="nucleotide sequence ID" value="NZ_SMGK01000002.1"/>
</dbReference>
<proteinExistence type="predicted"/>
<dbReference type="GO" id="GO:0000976">
    <property type="term" value="F:transcription cis-regulatory region binding"/>
    <property type="evidence" value="ECO:0007669"/>
    <property type="project" value="TreeGrafter"/>
</dbReference>
<dbReference type="EMBL" id="SMGK01000002">
    <property type="protein sequence ID" value="TCK73522.1"/>
    <property type="molecule type" value="Genomic_DNA"/>
</dbReference>
<evidence type="ECO:0000313" key="7">
    <source>
        <dbReference type="Proteomes" id="UP000295210"/>
    </source>
</evidence>
<evidence type="ECO:0000256" key="3">
    <source>
        <dbReference type="ARBA" id="ARBA00023163"/>
    </source>
</evidence>
<accession>A0A4R1L5V0</accession>
<dbReference type="Gene3D" id="1.10.260.40">
    <property type="entry name" value="lambda repressor-like DNA-binding domains"/>
    <property type="match status" value="1"/>
</dbReference>
<dbReference type="Pfam" id="PF13377">
    <property type="entry name" value="Peripla_BP_3"/>
    <property type="match status" value="1"/>
</dbReference>
<evidence type="ECO:0000259" key="5">
    <source>
        <dbReference type="PROSITE" id="PS50932"/>
    </source>
</evidence>
<gene>
    <name evidence="6" type="ORF">C7378_1135</name>
</gene>
<keyword evidence="7" id="KW-1185">Reference proteome</keyword>
<evidence type="ECO:0000256" key="2">
    <source>
        <dbReference type="ARBA" id="ARBA00023125"/>
    </source>
</evidence>
<dbReference type="Gene3D" id="3.40.50.2300">
    <property type="match status" value="2"/>
</dbReference>
<dbReference type="PROSITE" id="PS50932">
    <property type="entry name" value="HTH_LACI_2"/>
    <property type="match status" value="1"/>
</dbReference>
<evidence type="ECO:0000313" key="6">
    <source>
        <dbReference type="EMBL" id="TCK73522.1"/>
    </source>
</evidence>
<reference evidence="6 7" key="1">
    <citation type="submission" date="2019-03" db="EMBL/GenBank/DDBJ databases">
        <title>Genomic Encyclopedia of Type Strains, Phase IV (KMG-IV): sequencing the most valuable type-strain genomes for metagenomic binning, comparative biology and taxonomic classification.</title>
        <authorList>
            <person name="Goeker M."/>
        </authorList>
    </citation>
    <scope>NUCLEOTIDE SEQUENCE [LARGE SCALE GENOMIC DNA]</scope>
    <source>
        <strain evidence="6 7">DSM 103428</strain>
    </source>
</reference>
<dbReference type="SUPFAM" id="SSF47413">
    <property type="entry name" value="lambda repressor-like DNA-binding domains"/>
    <property type="match status" value="1"/>
</dbReference>